<keyword evidence="3" id="KW-1185">Reference proteome</keyword>
<feature type="region of interest" description="Disordered" evidence="1">
    <location>
        <begin position="41"/>
        <end position="66"/>
    </location>
</feature>
<evidence type="ECO:0000313" key="2">
    <source>
        <dbReference type="EMBL" id="PTQ50344.1"/>
    </source>
</evidence>
<gene>
    <name evidence="2" type="ORF">MARPO_0001s0338</name>
</gene>
<accession>A0A2R6XW57</accession>
<evidence type="ECO:0000313" key="3">
    <source>
        <dbReference type="Proteomes" id="UP000244005"/>
    </source>
</evidence>
<protein>
    <submittedName>
        <fullName evidence="2">Uncharacterized protein</fullName>
    </submittedName>
</protein>
<dbReference type="EMBL" id="KZ772673">
    <property type="protein sequence ID" value="PTQ50344.1"/>
    <property type="molecule type" value="Genomic_DNA"/>
</dbReference>
<feature type="region of interest" description="Disordered" evidence="1">
    <location>
        <begin position="101"/>
        <end position="125"/>
    </location>
</feature>
<evidence type="ECO:0000256" key="1">
    <source>
        <dbReference type="SAM" id="MobiDB-lite"/>
    </source>
</evidence>
<organism evidence="2 3">
    <name type="scientific">Marchantia polymorpha</name>
    <name type="common">Common liverwort</name>
    <name type="synonym">Marchantia aquatica</name>
    <dbReference type="NCBI Taxonomy" id="3197"/>
    <lineage>
        <taxon>Eukaryota</taxon>
        <taxon>Viridiplantae</taxon>
        <taxon>Streptophyta</taxon>
        <taxon>Embryophyta</taxon>
        <taxon>Marchantiophyta</taxon>
        <taxon>Marchantiopsida</taxon>
        <taxon>Marchantiidae</taxon>
        <taxon>Marchantiales</taxon>
        <taxon>Marchantiaceae</taxon>
        <taxon>Marchantia</taxon>
    </lineage>
</organism>
<name>A0A2R6XW57_MARPO</name>
<proteinExistence type="predicted"/>
<sequence>MVSRIAVHGIRLFYIPARRTMPSSSGSQICACDNLKPSKDQDYDPLSHKERQKSRPSLAEAVTRRRRTDGCIQWSPNLNVIKDKEMLLGKGCCICTNSDARERGSEGGRGRGRRRLVSHSLSRRQERQRWRWSGGRCHQRHRLPTRKKAREC</sequence>
<dbReference type="Proteomes" id="UP000244005">
    <property type="component" value="Unassembled WGS sequence"/>
</dbReference>
<reference evidence="3" key="1">
    <citation type="journal article" date="2017" name="Cell">
        <title>Insights into land plant evolution garnered from the Marchantia polymorpha genome.</title>
        <authorList>
            <person name="Bowman J.L."/>
            <person name="Kohchi T."/>
            <person name="Yamato K.T."/>
            <person name="Jenkins J."/>
            <person name="Shu S."/>
            <person name="Ishizaki K."/>
            <person name="Yamaoka S."/>
            <person name="Nishihama R."/>
            <person name="Nakamura Y."/>
            <person name="Berger F."/>
            <person name="Adam C."/>
            <person name="Aki S.S."/>
            <person name="Althoff F."/>
            <person name="Araki T."/>
            <person name="Arteaga-Vazquez M.A."/>
            <person name="Balasubrmanian S."/>
            <person name="Barry K."/>
            <person name="Bauer D."/>
            <person name="Boehm C.R."/>
            <person name="Briginshaw L."/>
            <person name="Caballero-Perez J."/>
            <person name="Catarino B."/>
            <person name="Chen F."/>
            <person name="Chiyoda S."/>
            <person name="Chovatia M."/>
            <person name="Davies K.M."/>
            <person name="Delmans M."/>
            <person name="Demura T."/>
            <person name="Dierschke T."/>
            <person name="Dolan L."/>
            <person name="Dorantes-Acosta A.E."/>
            <person name="Eklund D.M."/>
            <person name="Florent S.N."/>
            <person name="Flores-Sandoval E."/>
            <person name="Fujiyama A."/>
            <person name="Fukuzawa H."/>
            <person name="Galik B."/>
            <person name="Grimanelli D."/>
            <person name="Grimwood J."/>
            <person name="Grossniklaus U."/>
            <person name="Hamada T."/>
            <person name="Haseloff J."/>
            <person name="Hetherington A.J."/>
            <person name="Higo A."/>
            <person name="Hirakawa Y."/>
            <person name="Hundley H.N."/>
            <person name="Ikeda Y."/>
            <person name="Inoue K."/>
            <person name="Inoue S.I."/>
            <person name="Ishida S."/>
            <person name="Jia Q."/>
            <person name="Kakita M."/>
            <person name="Kanazawa T."/>
            <person name="Kawai Y."/>
            <person name="Kawashima T."/>
            <person name="Kennedy M."/>
            <person name="Kinose K."/>
            <person name="Kinoshita T."/>
            <person name="Kohara Y."/>
            <person name="Koide E."/>
            <person name="Komatsu K."/>
            <person name="Kopischke S."/>
            <person name="Kubo M."/>
            <person name="Kyozuka J."/>
            <person name="Lagercrantz U."/>
            <person name="Lin S.S."/>
            <person name="Lindquist E."/>
            <person name="Lipzen A.M."/>
            <person name="Lu C.W."/>
            <person name="De Luna E."/>
            <person name="Martienssen R.A."/>
            <person name="Minamino N."/>
            <person name="Mizutani M."/>
            <person name="Mizutani M."/>
            <person name="Mochizuki N."/>
            <person name="Monte I."/>
            <person name="Mosher R."/>
            <person name="Nagasaki H."/>
            <person name="Nakagami H."/>
            <person name="Naramoto S."/>
            <person name="Nishitani K."/>
            <person name="Ohtani M."/>
            <person name="Okamoto T."/>
            <person name="Okumura M."/>
            <person name="Phillips J."/>
            <person name="Pollak B."/>
            <person name="Reinders A."/>
            <person name="Rovekamp M."/>
            <person name="Sano R."/>
            <person name="Sawa S."/>
            <person name="Schmid M.W."/>
            <person name="Shirakawa M."/>
            <person name="Solano R."/>
            <person name="Spunde A."/>
            <person name="Suetsugu N."/>
            <person name="Sugano S."/>
            <person name="Sugiyama A."/>
            <person name="Sun R."/>
            <person name="Suzuki Y."/>
            <person name="Takenaka M."/>
            <person name="Takezawa D."/>
            <person name="Tomogane H."/>
            <person name="Tsuzuki M."/>
            <person name="Ueda T."/>
            <person name="Umeda M."/>
            <person name="Ward J.M."/>
            <person name="Watanabe Y."/>
            <person name="Yazaki K."/>
            <person name="Yokoyama R."/>
            <person name="Yoshitake Y."/>
            <person name="Yotsui I."/>
            <person name="Zachgo S."/>
            <person name="Schmutz J."/>
        </authorList>
    </citation>
    <scope>NUCLEOTIDE SEQUENCE [LARGE SCALE GENOMIC DNA]</scope>
    <source>
        <strain evidence="3">Tak-1</strain>
    </source>
</reference>
<dbReference type="AlphaFoldDB" id="A0A2R6XW57"/>